<evidence type="ECO:0000313" key="10">
    <source>
        <dbReference type="EMBL" id="BDA64752.1"/>
    </source>
</evidence>
<keyword evidence="5 7" id="KW-0319">Glycerol metabolism</keyword>
<comment type="activity regulation">
    <text evidence="7">Inhibited by fructose 1,6-bisphosphate (FBP).</text>
</comment>
<dbReference type="InterPro" id="IPR005999">
    <property type="entry name" value="Glycerol_kin"/>
</dbReference>
<dbReference type="Pfam" id="PF00370">
    <property type="entry name" value="FGGY_N"/>
    <property type="match status" value="1"/>
</dbReference>
<comment type="caution">
    <text evidence="7">Lacks conserved residue(s) required for the propagation of feature annotation.</text>
</comment>
<feature type="binding site" evidence="7">
    <location>
        <position position="136"/>
    </location>
    <ligand>
        <name>sn-glycerol 3-phosphate</name>
        <dbReference type="ChEBI" id="CHEBI:57597"/>
    </ligand>
</feature>
<dbReference type="EMBL" id="AP025017">
    <property type="protein sequence ID" value="BDA64752.1"/>
    <property type="molecule type" value="Genomic_DNA"/>
</dbReference>
<keyword evidence="3 7" id="KW-0547">Nucleotide-binding</keyword>
<dbReference type="PIRSF" id="PIRSF000538">
    <property type="entry name" value="GlpK"/>
    <property type="match status" value="1"/>
</dbReference>
<evidence type="ECO:0000256" key="7">
    <source>
        <dbReference type="HAMAP-Rule" id="MF_00186"/>
    </source>
</evidence>
<feature type="binding site" evidence="7">
    <location>
        <position position="415"/>
    </location>
    <ligand>
        <name>ATP</name>
        <dbReference type="ChEBI" id="CHEBI:30616"/>
    </ligand>
</feature>
<comment type="function">
    <text evidence="7">Key enzyme in the regulation of glycerol uptake and metabolism. Catalyzes the phosphorylation of glycerol to yield sn-glycerol 3-phosphate.</text>
</comment>
<reference evidence="10 11" key="1">
    <citation type="submission" date="2021-08" db="EMBL/GenBank/DDBJ databases">
        <title>Whole genome sequence of novel Actinomyces species strain MAS-1.</title>
        <authorList>
            <person name="Saito M."/>
            <person name="Kuwahara N."/>
            <person name="Takizawa T."/>
            <person name="Gotouda H."/>
            <person name="Ochiai T."/>
        </authorList>
    </citation>
    <scope>NUCLEOTIDE SEQUENCE [LARGE SCALE GENOMIC DNA]</scope>
    <source>
        <strain evidence="10 11">MAS-1</strain>
    </source>
</reference>
<feature type="binding site" evidence="7">
    <location>
        <position position="14"/>
    </location>
    <ligand>
        <name>ATP</name>
        <dbReference type="ChEBI" id="CHEBI:30616"/>
    </ligand>
</feature>
<dbReference type="SUPFAM" id="SSF53067">
    <property type="entry name" value="Actin-like ATPase domain"/>
    <property type="match status" value="2"/>
</dbReference>
<feature type="binding site" evidence="7">
    <location>
        <position position="84"/>
    </location>
    <ligand>
        <name>sn-glycerol 3-phosphate</name>
        <dbReference type="ChEBI" id="CHEBI:57597"/>
    </ligand>
</feature>
<dbReference type="Gene3D" id="3.30.420.40">
    <property type="match status" value="2"/>
</dbReference>
<feature type="binding site" evidence="7">
    <location>
        <position position="314"/>
    </location>
    <ligand>
        <name>ADP</name>
        <dbReference type="ChEBI" id="CHEBI:456216"/>
    </ligand>
</feature>
<feature type="binding site" evidence="7">
    <location>
        <position position="270"/>
    </location>
    <ligand>
        <name>ADP</name>
        <dbReference type="ChEBI" id="CHEBI:456216"/>
    </ligand>
</feature>
<keyword evidence="4 7" id="KW-0418">Kinase</keyword>
<evidence type="ECO:0000259" key="8">
    <source>
        <dbReference type="Pfam" id="PF00370"/>
    </source>
</evidence>
<dbReference type="InterPro" id="IPR018484">
    <property type="entry name" value="FGGY_N"/>
</dbReference>
<feature type="binding site" evidence="7">
    <location>
        <position position="84"/>
    </location>
    <ligand>
        <name>glycerol</name>
        <dbReference type="ChEBI" id="CHEBI:17754"/>
    </ligand>
</feature>
<feature type="binding site" evidence="7">
    <location>
        <position position="15"/>
    </location>
    <ligand>
        <name>ATP</name>
        <dbReference type="ChEBI" id="CHEBI:30616"/>
    </ligand>
</feature>
<evidence type="ECO:0000256" key="2">
    <source>
        <dbReference type="ARBA" id="ARBA00022679"/>
    </source>
</evidence>
<evidence type="ECO:0000256" key="1">
    <source>
        <dbReference type="ARBA" id="ARBA00009156"/>
    </source>
</evidence>
<evidence type="ECO:0000259" key="9">
    <source>
        <dbReference type="Pfam" id="PF02782"/>
    </source>
</evidence>
<organism evidence="10 11">
    <name type="scientific">Actinomyces capricornis</name>
    <dbReference type="NCBI Taxonomy" id="2755559"/>
    <lineage>
        <taxon>Bacteria</taxon>
        <taxon>Bacillati</taxon>
        <taxon>Actinomycetota</taxon>
        <taxon>Actinomycetes</taxon>
        <taxon>Actinomycetales</taxon>
        <taxon>Actinomycetaceae</taxon>
        <taxon>Actinomyces</taxon>
    </lineage>
</organism>
<feature type="binding site" evidence="7">
    <location>
        <position position="14"/>
    </location>
    <ligand>
        <name>ADP</name>
        <dbReference type="ChEBI" id="CHEBI:456216"/>
    </ligand>
</feature>
<comment type="catalytic activity">
    <reaction evidence="7">
        <text>glycerol + ATP = sn-glycerol 3-phosphate + ADP + H(+)</text>
        <dbReference type="Rhea" id="RHEA:21644"/>
        <dbReference type="ChEBI" id="CHEBI:15378"/>
        <dbReference type="ChEBI" id="CHEBI:17754"/>
        <dbReference type="ChEBI" id="CHEBI:30616"/>
        <dbReference type="ChEBI" id="CHEBI:57597"/>
        <dbReference type="ChEBI" id="CHEBI:456216"/>
        <dbReference type="EC" id="2.7.1.30"/>
    </reaction>
</comment>
<comment type="pathway">
    <text evidence="7">Polyol metabolism; glycerol degradation via glycerol kinase pathway; sn-glycerol 3-phosphate from glycerol: step 1/1.</text>
</comment>
<dbReference type="InterPro" id="IPR018485">
    <property type="entry name" value="FGGY_C"/>
</dbReference>
<feature type="binding site" evidence="7">
    <location>
        <position position="314"/>
    </location>
    <ligand>
        <name>ATP</name>
        <dbReference type="ChEBI" id="CHEBI:30616"/>
    </ligand>
</feature>
<dbReference type="PANTHER" id="PTHR10196:SF69">
    <property type="entry name" value="GLYCEROL KINASE"/>
    <property type="match status" value="1"/>
</dbReference>
<evidence type="ECO:0000313" key="11">
    <source>
        <dbReference type="Proteomes" id="UP000824496"/>
    </source>
</evidence>
<gene>
    <name evidence="7 10" type="primary">glpK</name>
    <name evidence="10" type="ORF">MANAM107_15860</name>
</gene>
<protein>
    <recommendedName>
        <fullName evidence="7">Glycerol kinase</fullName>
        <ecNumber evidence="7">2.7.1.30</ecNumber>
    </recommendedName>
    <alternativeName>
        <fullName evidence="7">ATP:glycerol 3-phosphotransferase</fullName>
    </alternativeName>
    <alternativeName>
        <fullName evidence="7">Glycerokinase</fullName>
        <shortName evidence="7">GK</shortName>
    </alternativeName>
</protein>
<name>A0ABM7UBS6_9ACTO</name>
<dbReference type="CDD" id="cd07769">
    <property type="entry name" value="ASKHA_NBD_FGGY_GK"/>
    <property type="match status" value="1"/>
</dbReference>
<feature type="binding site" evidence="7">
    <location>
        <position position="18"/>
    </location>
    <ligand>
        <name>ADP</name>
        <dbReference type="ChEBI" id="CHEBI:456216"/>
    </ligand>
</feature>
<keyword evidence="2 7" id="KW-0808">Transferase</keyword>
<feature type="binding site" evidence="7">
    <location>
        <position position="14"/>
    </location>
    <ligand>
        <name>sn-glycerol 3-phosphate</name>
        <dbReference type="ChEBI" id="CHEBI:57597"/>
    </ligand>
</feature>
<proteinExistence type="inferred from homology"/>
<feature type="binding site" evidence="7">
    <location>
        <position position="248"/>
    </location>
    <ligand>
        <name>glycerol</name>
        <dbReference type="ChEBI" id="CHEBI:17754"/>
    </ligand>
</feature>
<keyword evidence="6 7" id="KW-0067">ATP-binding</keyword>
<dbReference type="HAMAP" id="MF_00186">
    <property type="entry name" value="Glycerol_kin"/>
    <property type="match status" value="1"/>
</dbReference>
<feature type="binding site" evidence="7">
    <location>
        <position position="85"/>
    </location>
    <ligand>
        <name>sn-glycerol 3-phosphate</name>
        <dbReference type="ChEBI" id="CHEBI:57597"/>
    </ligand>
</feature>
<feature type="domain" description="Carbohydrate kinase FGGY N-terminal" evidence="8">
    <location>
        <begin position="6"/>
        <end position="255"/>
    </location>
</feature>
<feature type="binding site" evidence="7">
    <location>
        <position position="136"/>
    </location>
    <ligand>
        <name>glycerol</name>
        <dbReference type="ChEBI" id="CHEBI:17754"/>
    </ligand>
</feature>
<dbReference type="NCBIfam" id="TIGR01311">
    <property type="entry name" value="glycerol_kin"/>
    <property type="match status" value="1"/>
</dbReference>
<sequence>MTEKKYVLSIDQGTTSSRAILFDHSGQIVAVDQKEHEQIFPRAGWVEHDALEIWRNVRDVVAGVLSAAEVNRHQIASVGITNQRESAVVWDKSTGEPVYNVIVWQDTRTQKICERLAGQEGPDKYKERVGLGLATYFSGPKVTWILENVEGARERAEAGDLLMGTMDTWVLWNLTGGVNGGVHATDVTNASRTMLMNIDTLDWNPEICADMGIPVSMLPEIKPSSGIFGYGRKNGLLVDTPISGILGDQQAATFGQACFTKGQAKNTYGTGCFMLMNTGTEPVHSTNGLLTTVCYQIEGEPAVYALEGSIAVAGSLVQWLRDNLGIIKDSKDVEELAKTVEDNGGAYFVPAFSGLFAPHWRPDARGALVGLTRYVNKGHIARAVEESTAFQTREVLEAMNADSGQALTELKVDGGMTRDELLMQFQADQVGVPVVRPQVTETTALGAAYAAGIAVGFWSGTQDVIDNWAEGKRWNPQMDEAERERLFRNWNKAVTRTLDWVDDDVVE</sequence>
<feature type="binding site" evidence="7">
    <location>
        <position position="249"/>
    </location>
    <ligand>
        <name>glycerol</name>
        <dbReference type="ChEBI" id="CHEBI:17754"/>
    </ligand>
</feature>
<dbReference type="Pfam" id="PF02782">
    <property type="entry name" value="FGGY_C"/>
    <property type="match status" value="1"/>
</dbReference>
<dbReference type="NCBIfam" id="NF000756">
    <property type="entry name" value="PRK00047.1"/>
    <property type="match status" value="1"/>
</dbReference>
<feature type="binding site" evidence="7">
    <location>
        <position position="85"/>
    </location>
    <ligand>
        <name>glycerol</name>
        <dbReference type="ChEBI" id="CHEBI:17754"/>
    </ligand>
</feature>
<dbReference type="Proteomes" id="UP000824496">
    <property type="component" value="Chromosome"/>
</dbReference>
<dbReference type="InterPro" id="IPR043129">
    <property type="entry name" value="ATPase_NBD"/>
</dbReference>
<evidence type="ECO:0000256" key="6">
    <source>
        <dbReference type="ARBA" id="ARBA00022840"/>
    </source>
</evidence>
<feature type="binding site" evidence="7">
    <location>
        <position position="318"/>
    </location>
    <ligand>
        <name>ATP</name>
        <dbReference type="ChEBI" id="CHEBI:30616"/>
    </ligand>
</feature>
<feature type="binding site" evidence="7">
    <location>
        <position position="16"/>
    </location>
    <ligand>
        <name>ATP</name>
        <dbReference type="ChEBI" id="CHEBI:30616"/>
    </ligand>
</feature>
<feature type="binding site" evidence="7">
    <location>
        <position position="248"/>
    </location>
    <ligand>
        <name>sn-glycerol 3-phosphate</name>
        <dbReference type="ChEBI" id="CHEBI:57597"/>
    </ligand>
</feature>
<dbReference type="GO" id="GO:0016301">
    <property type="term" value="F:kinase activity"/>
    <property type="evidence" value="ECO:0007669"/>
    <property type="project" value="UniProtKB-KW"/>
</dbReference>
<keyword evidence="11" id="KW-1185">Reference proteome</keyword>
<evidence type="ECO:0000256" key="3">
    <source>
        <dbReference type="ARBA" id="ARBA00022741"/>
    </source>
</evidence>
<feature type="binding site" evidence="7">
    <location>
        <position position="415"/>
    </location>
    <ligand>
        <name>ADP</name>
        <dbReference type="ChEBI" id="CHEBI:456216"/>
    </ligand>
</feature>
<feature type="binding site" evidence="7">
    <location>
        <position position="270"/>
    </location>
    <ligand>
        <name>ATP</name>
        <dbReference type="ChEBI" id="CHEBI:30616"/>
    </ligand>
</feature>
<dbReference type="RefSeq" id="WP_223907099.1">
    <property type="nucleotide sequence ID" value="NZ_AP025017.1"/>
</dbReference>
<dbReference type="InterPro" id="IPR000577">
    <property type="entry name" value="Carb_kinase_FGGY"/>
</dbReference>
<dbReference type="EC" id="2.7.1.30" evidence="7"/>
<comment type="similarity">
    <text evidence="1 7">Belongs to the FGGY kinase family.</text>
</comment>
<dbReference type="InterPro" id="IPR018483">
    <property type="entry name" value="Carb_kinase_FGGY_CS"/>
</dbReference>
<dbReference type="PANTHER" id="PTHR10196">
    <property type="entry name" value="SUGAR KINASE"/>
    <property type="match status" value="1"/>
</dbReference>
<dbReference type="PROSITE" id="PS00933">
    <property type="entry name" value="FGGY_KINASES_1"/>
    <property type="match status" value="1"/>
</dbReference>
<evidence type="ECO:0000256" key="4">
    <source>
        <dbReference type="ARBA" id="ARBA00022777"/>
    </source>
</evidence>
<feature type="domain" description="Carbohydrate kinase FGGY C-terminal" evidence="9">
    <location>
        <begin position="265"/>
        <end position="454"/>
    </location>
</feature>
<accession>A0ABM7UBS6</accession>
<evidence type="ECO:0000256" key="5">
    <source>
        <dbReference type="ARBA" id="ARBA00022798"/>
    </source>
</evidence>